<sequence>MKNIVVLVSGNGTNLQAIIDACESTITNAKVRAVFSNKESAFALERARKAGAEAEFLDPKLSETREAFDAELMRRIDVHNPDLLVLAGYMRILSGEFVRHYMGRMINIHPSLLPKYPGLNTHQRAIENCDEHHGTSIHFVTEKLDGGPIVLQAKVPVFDDDTVETLEQRVQSQEHKIYPLVVKWFVEDRLQMDGSRALLDGIALGPQGYADK</sequence>
<comment type="function">
    <text evidence="6">Catalyzes the transfer of a formyl group from 10-formyltetrahydrofolate to 5-phospho-ribosyl-glycinamide (GAR), producing 5-phospho-ribosyl-N-formylglycinamide (FGAR) and tetrahydrofolate.</text>
</comment>
<dbReference type="GO" id="GO:0005829">
    <property type="term" value="C:cytosol"/>
    <property type="evidence" value="ECO:0007669"/>
    <property type="project" value="TreeGrafter"/>
</dbReference>
<protein>
    <recommendedName>
        <fullName evidence="6">Phosphoribosylglycinamide formyltransferase</fullName>
        <ecNumber evidence="6">2.1.2.2</ecNumber>
    </recommendedName>
    <alternativeName>
        <fullName evidence="6">5'-phosphoribosylglycinamide transformylase</fullName>
    </alternativeName>
    <alternativeName>
        <fullName evidence="6">GAR transformylase</fullName>
        <shortName evidence="6">GART</shortName>
    </alternativeName>
</protein>
<gene>
    <name evidence="6" type="primary">purN</name>
    <name evidence="8" type="ORF">JCM19235_1170</name>
</gene>
<evidence type="ECO:0000259" key="7">
    <source>
        <dbReference type="Pfam" id="PF00551"/>
    </source>
</evidence>
<comment type="catalytic activity">
    <reaction evidence="5 6">
        <text>N(1)-(5-phospho-beta-D-ribosyl)glycinamide + (6R)-10-formyltetrahydrofolate = N(2)-formyl-N(1)-(5-phospho-beta-D-ribosyl)glycinamide + (6S)-5,6,7,8-tetrahydrofolate + H(+)</text>
        <dbReference type="Rhea" id="RHEA:15053"/>
        <dbReference type="ChEBI" id="CHEBI:15378"/>
        <dbReference type="ChEBI" id="CHEBI:57453"/>
        <dbReference type="ChEBI" id="CHEBI:143788"/>
        <dbReference type="ChEBI" id="CHEBI:147286"/>
        <dbReference type="ChEBI" id="CHEBI:195366"/>
        <dbReference type="EC" id="2.1.2.2"/>
    </reaction>
</comment>
<reference evidence="8 9" key="2">
    <citation type="submission" date="2014-09" db="EMBL/GenBank/DDBJ databases">
        <authorList>
            <consortium name="NBRP consortium"/>
            <person name="Sawabe T."/>
            <person name="Meirelles P."/>
            <person name="Nakanishi M."/>
            <person name="Sayaka M."/>
            <person name="Hattori M."/>
            <person name="Ohkuma M."/>
        </authorList>
    </citation>
    <scope>NUCLEOTIDE SEQUENCE [LARGE SCALE GENOMIC DNA]</scope>
    <source>
        <strain evidence="9">JCM19235</strain>
    </source>
</reference>
<feature type="site" description="Raises pKa of active site His" evidence="6">
    <location>
        <position position="145"/>
    </location>
</feature>
<dbReference type="OrthoDB" id="9806170at2"/>
<keyword evidence="9" id="KW-1185">Reference proteome</keyword>
<dbReference type="GO" id="GO:0004644">
    <property type="term" value="F:phosphoribosylglycinamide formyltransferase activity"/>
    <property type="evidence" value="ECO:0007669"/>
    <property type="project" value="UniProtKB-UniRule"/>
</dbReference>
<evidence type="ECO:0000256" key="5">
    <source>
        <dbReference type="ARBA" id="ARBA00047664"/>
    </source>
</evidence>
<evidence type="ECO:0000256" key="2">
    <source>
        <dbReference type="ARBA" id="ARBA00022679"/>
    </source>
</evidence>
<dbReference type="InterPro" id="IPR004607">
    <property type="entry name" value="GART"/>
</dbReference>
<comment type="caution">
    <text evidence="8">The sequence shown here is derived from an EMBL/GenBank/DDBJ whole genome shotgun (WGS) entry which is preliminary data.</text>
</comment>
<reference evidence="8 9" key="1">
    <citation type="submission" date="2014-09" db="EMBL/GenBank/DDBJ databases">
        <title>Vibrio maritimus JCM 19235. (C45) whole genome shotgun sequence.</title>
        <authorList>
            <person name="Sawabe T."/>
            <person name="Meirelles P."/>
            <person name="Nakanishi M."/>
            <person name="Sayaka M."/>
            <person name="Hattori M."/>
            <person name="Ohkuma M."/>
        </authorList>
    </citation>
    <scope>NUCLEOTIDE SEQUENCE [LARGE SCALE GENOMIC DNA]</scope>
    <source>
        <strain evidence="9">JCM19235</strain>
    </source>
</reference>
<dbReference type="Proteomes" id="UP000029228">
    <property type="component" value="Unassembled WGS sequence"/>
</dbReference>
<keyword evidence="3 6" id="KW-0658">Purine biosynthesis</keyword>
<dbReference type="PANTHER" id="PTHR43369:SF2">
    <property type="entry name" value="PHOSPHORIBOSYLGLYCINAMIDE FORMYLTRANSFERASE"/>
    <property type="match status" value="1"/>
</dbReference>
<dbReference type="InterPro" id="IPR001555">
    <property type="entry name" value="GART_AS"/>
</dbReference>
<feature type="binding site" evidence="6">
    <location>
        <begin position="12"/>
        <end position="14"/>
    </location>
    <ligand>
        <name>N(1)-(5-phospho-beta-D-ribosyl)glycinamide</name>
        <dbReference type="ChEBI" id="CHEBI:143788"/>
    </ligand>
</feature>
<dbReference type="Pfam" id="PF00551">
    <property type="entry name" value="Formyl_trans_N"/>
    <property type="match status" value="1"/>
</dbReference>
<dbReference type="CDD" id="cd08645">
    <property type="entry name" value="FMT_core_GART"/>
    <property type="match status" value="1"/>
</dbReference>
<proteinExistence type="inferred from homology"/>
<dbReference type="HAMAP" id="MF_01930">
    <property type="entry name" value="PurN"/>
    <property type="match status" value="1"/>
</dbReference>
<accession>A0A090RZW8</accession>
<feature type="active site" description="Proton donor" evidence="6">
    <location>
        <position position="109"/>
    </location>
</feature>
<comment type="similarity">
    <text evidence="4 6">Belongs to the GART family.</text>
</comment>
<evidence type="ECO:0000256" key="1">
    <source>
        <dbReference type="ARBA" id="ARBA00005054"/>
    </source>
</evidence>
<dbReference type="UniPathway" id="UPA00074">
    <property type="reaction ID" value="UER00126"/>
</dbReference>
<dbReference type="GO" id="GO:0006189">
    <property type="term" value="P:'de novo' IMP biosynthetic process"/>
    <property type="evidence" value="ECO:0007669"/>
    <property type="project" value="UniProtKB-UniRule"/>
</dbReference>
<dbReference type="InterPro" id="IPR036477">
    <property type="entry name" value="Formyl_transf_N_sf"/>
</dbReference>
<keyword evidence="2 6" id="KW-0808">Transferase</keyword>
<feature type="binding site" evidence="6">
    <location>
        <position position="107"/>
    </location>
    <ligand>
        <name>(6R)-10-formyltetrahydrofolate</name>
        <dbReference type="ChEBI" id="CHEBI:195366"/>
    </ligand>
</feature>
<comment type="pathway">
    <text evidence="1 6">Purine metabolism; IMP biosynthesis via de novo pathway; N(2)-formyl-N(1)-(5-phospho-D-ribosyl)glycinamide from N(1)-(5-phospho-D-ribosyl)glycinamide (10-formyl THF route): step 1/1.</text>
</comment>
<feature type="domain" description="Formyl transferase N-terminal" evidence="7">
    <location>
        <begin position="2"/>
        <end position="182"/>
    </location>
</feature>
<dbReference type="PANTHER" id="PTHR43369">
    <property type="entry name" value="PHOSPHORIBOSYLGLYCINAMIDE FORMYLTRANSFERASE"/>
    <property type="match status" value="1"/>
</dbReference>
<dbReference type="SUPFAM" id="SSF53328">
    <property type="entry name" value="Formyltransferase"/>
    <property type="match status" value="1"/>
</dbReference>
<dbReference type="EC" id="2.1.2.2" evidence="6"/>
<dbReference type="EMBL" id="BBMR01000004">
    <property type="protein sequence ID" value="GAL19814.1"/>
    <property type="molecule type" value="Genomic_DNA"/>
</dbReference>
<dbReference type="RefSeq" id="WP_042473772.1">
    <property type="nucleotide sequence ID" value="NZ_JBHOHJ010000002.1"/>
</dbReference>
<evidence type="ECO:0000256" key="3">
    <source>
        <dbReference type="ARBA" id="ARBA00022755"/>
    </source>
</evidence>
<evidence type="ECO:0000313" key="8">
    <source>
        <dbReference type="EMBL" id="GAL19814.1"/>
    </source>
</evidence>
<dbReference type="InterPro" id="IPR002376">
    <property type="entry name" value="Formyl_transf_N"/>
</dbReference>
<evidence type="ECO:0000256" key="4">
    <source>
        <dbReference type="ARBA" id="ARBA00038440"/>
    </source>
</evidence>
<dbReference type="NCBIfam" id="TIGR00639">
    <property type="entry name" value="PurN"/>
    <property type="match status" value="1"/>
</dbReference>
<evidence type="ECO:0000313" key="9">
    <source>
        <dbReference type="Proteomes" id="UP000029228"/>
    </source>
</evidence>
<dbReference type="AlphaFoldDB" id="A0A090RZW8"/>
<dbReference type="PROSITE" id="PS00373">
    <property type="entry name" value="GART"/>
    <property type="match status" value="1"/>
</dbReference>
<dbReference type="FunFam" id="3.40.50.170:FF:000005">
    <property type="entry name" value="Phosphoribosylglycinamide formyltransferase"/>
    <property type="match status" value="1"/>
</dbReference>
<feature type="binding site" evidence="6">
    <location>
        <position position="65"/>
    </location>
    <ligand>
        <name>(6R)-10-formyltetrahydrofolate</name>
        <dbReference type="ChEBI" id="CHEBI:195366"/>
    </ligand>
</feature>
<dbReference type="Gene3D" id="3.40.50.170">
    <property type="entry name" value="Formyl transferase, N-terminal domain"/>
    <property type="match status" value="1"/>
</dbReference>
<organism evidence="8 9">
    <name type="scientific">Vibrio maritimus</name>
    <dbReference type="NCBI Taxonomy" id="990268"/>
    <lineage>
        <taxon>Bacteria</taxon>
        <taxon>Pseudomonadati</taxon>
        <taxon>Pseudomonadota</taxon>
        <taxon>Gammaproteobacteria</taxon>
        <taxon>Vibrionales</taxon>
        <taxon>Vibrionaceae</taxon>
        <taxon>Vibrio</taxon>
    </lineage>
</organism>
<evidence type="ECO:0000256" key="6">
    <source>
        <dbReference type="HAMAP-Rule" id="MF_01930"/>
    </source>
</evidence>
<dbReference type="STRING" id="990268.JCM19235_1170"/>
<feature type="binding site" evidence="6">
    <location>
        <begin position="90"/>
        <end position="93"/>
    </location>
    <ligand>
        <name>(6R)-10-formyltetrahydrofolate</name>
        <dbReference type="ChEBI" id="CHEBI:195366"/>
    </ligand>
</feature>
<name>A0A090RZW8_9VIBR</name>